<dbReference type="SMART" id="SM00220">
    <property type="entry name" value="S_TKc"/>
    <property type="match status" value="1"/>
</dbReference>
<dbReference type="SUPFAM" id="SSF56112">
    <property type="entry name" value="Protein kinase-like (PK-like)"/>
    <property type="match status" value="1"/>
</dbReference>
<dbReference type="InterPro" id="IPR001245">
    <property type="entry name" value="Ser-Thr/Tyr_kinase_cat_dom"/>
</dbReference>
<evidence type="ECO:0000256" key="5">
    <source>
        <dbReference type="ARBA" id="ARBA00022527"/>
    </source>
</evidence>
<evidence type="ECO:0000256" key="3">
    <source>
        <dbReference type="ARBA" id="ARBA00012406"/>
    </source>
</evidence>
<dbReference type="PANTHER" id="PTHR44329">
    <property type="entry name" value="SERINE/THREONINE-PROTEIN KINASE TNNI3K-RELATED"/>
    <property type="match status" value="1"/>
</dbReference>
<dbReference type="InterPro" id="IPR017441">
    <property type="entry name" value="Protein_kinase_ATP_BS"/>
</dbReference>
<protein>
    <recommendedName>
        <fullName evidence="3">mitogen-activated protein kinase kinase kinase</fullName>
        <ecNumber evidence="3">2.7.11.25</ecNumber>
    </recommendedName>
</protein>
<keyword evidence="5" id="KW-0808">Transferase</keyword>
<keyword evidence="12" id="KW-0175">Coiled coil</keyword>
<organism evidence="17 18">
    <name type="scientific">Didymodactylos carnosus</name>
    <dbReference type="NCBI Taxonomy" id="1234261"/>
    <lineage>
        <taxon>Eukaryota</taxon>
        <taxon>Metazoa</taxon>
        <taxon>Spiralia</taxon>
        <taxon>Gnathifera</taxon>
        <taxon>Rotifera</taxon>
        <taxon>Eurotatoria</taxon>
        <taxon>Bdelloidea</taxon>
        <taxon>Philodinida</taxon>
        <taxon>Philodinidae</taxon>
        <taxon>Didymodactylos</taxon>
    </lineage>
</organism>
<dbReference type="GO" id="GO:0005524">
    <property type="term" value="F:ATP binding"/>
    <property type="evidence" value="ECO:0007669"/>
    <property type="project" value="UniProtKB-UniRule"/>
</dbReference>
<dbReference type="GO" id="GO:0004706">
    <property type="term" value="F:JUN kinase kinase kinase activity"/>
    <property type="evidence" value="ECO:0007669"/>
    <property type="project" value="TreeGrafter"/>
</dbReference>
<feature type="domain" description="Protein kinase" evidence="15">
    <location>
        <begin position="130"/>
        <end position="429"/>
    </location>
</feature>
<dbReference type="InterPro" id="IPR001452">
    <property type="entry name" value="SH3_domain"/>
</dbReference>
<evidence type="ECO:0000259" key="14">
    <source>
        <dbReference type="PROSITE" id="PS50002"/>
    </source>
</evidence>
<dbReference type="EC" id="2.7.11.25" evidence="3"/>
<dbReference type="InterPro" id="IPR011009">
    <property type="entry name" value="Kinase-like_dom_sf"/>
</dbReference>
<feature type="domain" description="SH3" evidence="14">
    <location>
        <begin position="41"/>
        <end position="105"/>
    </location>
</feature>
<feature type="compositionally biased region" description="Polar residues" evidence="13">
    <location>
        <begin position="631"/>
        <end position="649"/>
    </location>
</feature>
<keyword evidence="5" id="KW-0418">Kinase</keyword>
<evidence type="ECO:0000313" key="17">
    <source>
        <dbReference type="EMBL" id="CAF3521418.1"/>
    </source>
</evidence>
<dbReference type="PANTHER" id="PTHR44329:SF293">
    <property type="entry name" value="MITOGEN-ACTIVATED PROTEIN KINASE KINASE KINASE"/>
    <property type="match status" value="1"/>
</dbReference>
<dbReference type="SUPFAM" id="SSF50044">
    <property type="entry name" value="SH3-domain"/>
    <property type="match status" value="1"/>
</dbReference>
<dbReference type="InterPro" id="IPR008271">
    <property type="entry name" value="Ser/Thr_kinase_AS"/>
</dbReference>
<evidence type="ECO:0000256" key="1">
    <source>
        <dbReference type="ARBA" id="ARBA00001946"/>
    </source>
</evidence>
<keyword evidence="4 10" id="KW-0728">SH3 domain</keyword>
<comment type="catalytic activity">
    <reaction evidence="8">
        <text>L-threonyl-[protein] + ATP = O-phospho-L-threonyl-[protein] + ADP + H(+)</text>
        <dbReference type="Rhea" id="RHEA:46608"/>
        <dbReference type="Rhea" id="RHEA-COMP:11060"/>
        <dbReference type="Rhea" id="RHEA-COMP:11605"/>
        <dbReference type="ChEBI" id="CHEBI:15378"/>
        <dbReference type="ChEBI" id="CHEBI:30013"/>
        <dbReference type="ChEBI" id="CHEBI:30616"/>
        <dbReference type="ChEBI" id="CHEBI:61977"/>
        <dbReference type="ChEBI" id="CHEBI:456216"/>
        <dbReference type="EC" id="2.7.11.25"/>
    </reaction>
</comment>
<dbReference type="Gene3D" id="1.10.510.10">
    <property type="entry name" value="Transferase(Phosphotransferase) domain 1"/>
    <property type="match status" value="1"/>
</dbReference>
<comment type="caution">
    <text evidence="17">The sequence shown here is derived from an EMBL/GenBank/DDBJ whole genome shotgun (WGS) entry which is preliminary data.</text>
</comment>
<dbReference type="PROSITE" id="PS00107">
    <property type="entry name" value="PROTEIN_KINASE_ATP"/>
    <property type="match status" value="1"/>
</dbReference>
<dbReference type="PROSITE" id="PS50002">
    <property type="entry name" value="SH3"/>
    <property type="match status" value="1"/>
</dbReference>
<accession>A0A8S2GIB0</accession>
<evidence type="ECO:0000256" key="4">
    <source>
        <dbReference type="ARBA" id="ARBA00022443"/>
    </source>
</evidence>
<dbReference type="AlphaFoldDB" id="A0A8S2GIB0"/>
<evidence type="ECO:0000256" key="13">
    <source>
        <dbReference type="SAM" id="MobiDB-lite"/>
    </source>
</evidence>
<evidence type="ECO:0000256" key="6">
    <source>
        <dbReference type="ARBA" id="ARBA00022741"/>
    </source>
</evidence>
<evidence type="ECO:0000256" key="11">
    <source>
        <dbReference type="PROSITE-ProRule" id="PRU10141"/>
    </source>
</evidence>
<comment type="similarity">
    <text evidence="2">Belongs to the protein kinase superfamily. STE Ser/Thr protein kinase family. MAP kinase kinase kinase subfamily.</text>
</comment>
<dbReference type="InterPro" id="IPR000719">
    <property type="entry name" value="Prot_kinase_dom"/>
</dbReference>
<sequence length="1045" mass="117183">MDTSLSSLPSASPTTSTVPVKDDNINEKITPETMMISTTKTPNHSFTVVYDYQAKNEDELTLKRGVKLEVLSKDAQISGGDGWWTGKIGNSIGVFPSNFVTAVTTPVTAMMSTQVQGDDIIVPEIHFNDLIIGEIIGSGGFGHVYHGKYQNMDVAIKMAKSLPSACIEKTTTTTSSSNPSSSSTKMNLNNNDDLKKTIIESLLREAKLFWHLKHRNIISLMGISYPCLSTRNLYLIMEYAHGNALNRLLQLKKAGLYPSVWIEYAKQIAAGMNYLHEEACEHIIHRDLKSSNILISEPVDVHDDNDLLHKTLKITDFGLARQIQLQTSNMSAAGTYAWMSPECIRASEYSTKSDVWSFGVVVWECLTGEIPYRGFDQLQIAFGIAMNKYTLPIPTTCPDSFAQLITNCWQKKVDDRPSFSKILDQLNNIEDETSSAEMSPTNESFHTMQQDWRNEIHEMFQELKEKEKEIRDRESLILKKDIEQHHLQIALQKWEKQLHERELFVIECELRLIMGKQQEHNHHPHTPKPQKRSGRFMRALITSTLQTNSTHSSQTNKISSPINFRHLISVCRDQDKHHFTTTQSADHTDNFTPTSSTPPSSSLSSSSPISCPSTTTLPSTTLSSSPKKALNNGSLSHTPNSTMPNTPTLNRLRTLASSRETLLEFCIENNTPNVHFPLFDHITDNKSSRSTTNPSSISSATTTLLRPKWRSYHRKSTSCSSSTMKKKQRNNFGFCKTEPTWYYSGGHDNITGPTAASIDLNTNNNNNNNTISHERLNGLQLKPISVPMQSRVLRYDNKSSSPSHSSNSTTSHEKHLSHALYNITSMISSIGFGRHLPQPLVLSNTSFPLPHQISSTPKYIRSTERTTTPIMSNSLLSTPDSPSRVNYDENKRTSFDRHCLSTTVELHERTAYSPQRPNSLIFPSPGPEVSLCMNPSLTLSSQQPTVTTVQYSHSNSQSTDNDTKHFCKQISFSSSRSCLTKTNHSNTSSSSSFEDEPYYSAISTPMIQPFSHLIQQQQQLPSILDIDTDEQLKYNTKLLTAQNNG</sequence>
<evidence type="ECO:0000256" key="9">
    <source>
        <dbReference type="ARBA" id="ARBA00048329"/>
    </source>
</evidence>
<feature type="coiled-coil region" evidence="12">
    <location>
        <begin position="449"/>
        <end position="476"/>
    </location>
</feature>
<dbReference type="PRINTS" id="PR00452">
    <property type="entry name" value="SH3DOMAIN"/>
</dbReference>
<reference evidence="17" key="1">
    <citation type="submission" date="2021-02" db="EMBL/GenBank/DDBJ databases">
        <authorList>
            <person name="Nowell W R."/>
        </authorList>
    </citation>
    <scope>NUCLEOTIDE SEQUENCE</scope>
</reference>
<gene>
    <name evidence="16" type="ORF">OVA965_LOCUS1592</name>
    <name evidence="17" type="ORF">TMI583_LOCUS1592</name>
</gene>
<dbReference type="EMBL" id="CAJNOK010000302">
    <property type="protein sequence ID" value="CAF0743636.1"/>
    <property type="molecule type" value="Genomic_DNA"/>
</dbReference>
<keyword evidence="7 11" id="KW-0067">ATP-binding</keyword>
<evidence type="ECO:0000256" key="8">
    <source>
        <dbReference type="ARBA" id="ARBA00047559"/>
    </source>
</evidence>
<comment type="catalytic activity">
    <reaction evidence="9">
        <text>L-seryl-[protein] + ATP = O-phospho-L-seryl-[protein] + ADP + H(+)</text>
        <dbReference type="Rhea" id="RHEA:17989"/>
        <dbReference type="Rhea" id="RHEA-COMP:9863"/>
        <dbReference type="Rhea" id="RHEA-COMP:11604"/>
        <dbReference type="ChEBI" id="CHEBI:15378"/>
        <dbReference type="ChEBI" id="CHEBI:29999"/>
        <dbReference type="ChEBI" id="CHEBI:30616"/>
        <dbReference type="ChEBI" id="CHEBI:83421"/>
        <dbReference type="ChEBI" id="CHEBI:456216"/>
        <dbReference type="EC" id="2.7.11.25"/>
    </reaction>
</comment>
<dbReference type="Proteomes" id="UP000677228">
    <property type="component" value="Unassembled WGS sequence"/>
</dbReference>
<evidence type="ECO:0000256" key="7">
    <source>
        <dbReference type="ARBA" id="ARBA00022840"/>
    </source>
</evidence>
<evidence type="ECO:0000313" key="16">
    <source>
        <dbReference type="EMBL" id="CAF0743636.1"/>
    </source>
</evidence>
<dbReference type="Pfam" id="PF00018">
    <property type="entry name" value="SH3_1"/>
    <property type="match status" value="1"/>
</dbReference>
<evidence type="ECO:0000259" key="15">
    <source>
        <dbReference type="PROSITE" id="PS50011"/>
    </source>
</evidence>
<dbReference type="InterPro" id="IPR051681">
    <property type="entry name" value="Ser/Thr_Kinases-Pseudokinases"/>
</dbReference>
<dbReference type="InterPro" id="IPR036028">
    <property type="entry name" value="SH3-like_dom_sf"/>
</dbReference>
<dbReference type="Pfam" id="PF07714">
    <property type="entry name" value="PK_Tyr_Ser-Thr"/>
    <property type="match status" value="1"/>
</dbReference>
<dbReference type="SMART" id="SM00326">
    <property type="entry name" value="SH3"/>
    <property type="match status" value="1"/>
</dbReference>
<proteinExistence type="inferred from homology"/>
<name>A0A8S2GIB0_9BILA</name>
<evidence type="ECO:0000256" key="12">
    <source>
        <dbReference type="SAM" id="Coils"/>
    </source>
</evidence>
<dbReference type="Proteomes" id="UP000682733">
    <property type="component" value="Unassembled WGS sequence"/>
</dbReference>
<evidence type="ECO:0000313" key="18">
    <source>
        <dbReference type="Proteomes" id="UP000682733"/>
    </source>
</evidence>
<feature type="compositionally biased region" description="Low complexity" evidence="13">
    <location>
        <begin position="1"/>
        <end position="17"/>
    </location>
</feature>
<evidence type="ECO:0000256" key="2">
    <source>
        <dbReference type="ARBA" id="ARBA00006529"/>
    </source>
</evidence>
<comment type="cofactor">
    <cofactor evidence="1">
        <name>Mg(2+)</name>
        <dbReference type="ChEBI" id="CHEBI:18420"/>
    </cofactor>
</comment>
<feature type="binding site" evidence="11">
    <location>
        <position position="157"/>
    </location>
    <ligand>
        <name>ATP</name>
        <dbReference type="ChEBI" id="CHEBI:30616"/>
    </ligand>
</feature>
<feature type="region of interest" description="Disordered" evidence="13">
    <location>
        <begin position="1"/>
        <end position="25"/>
    </location>
</feature>
<keyword evidence="6 11" id="KW-0547">Nucleotide-binding</keyword>
<dbReference type="Gene3D" id="3.30.200.20">
    <property type="entry name" value="Phosphorylase Kinase, domain 1"/>
    <property type="match status" value="1"/>
</dbReference>
<dbReference type="PROSITE" id="PS50011">
    <property type="entry name" value="PROTEIN_KINASE_DOM"/>
    <property type="match status" value="1"/>
</dbReference>
<dbReference type="Gene3D" id="2.30.30.40">
    <property type="entry name" value="SH3 Domains"/>
    <property type="match status" value="1"/>
</dbReference>
<evidence type="ECO:0000256" key="10">
    <source>
        <dbReference type="PROSITE-ProRule" id="PRU00192"/>
    </source>
</evidence>
<keyword evidence="5" id="KW-0723">Serine/threonine-protein kinase</keyword>
<feature type="compositionally biased region" description="Low complexity" evidence="13">
    <location>
        <begin position="592"/>
        <end position="626"/>
    </location>
</feature>
<dbReference type="PROSITE" id="PS00108">
    <property type="entry name" value="PROTEIN_KINASE_ST"/>
    <property type="match status" value="1"/>
</dbReference>
<feature type="region of interest" description="Disordered" evidence="13">
    <location>
        <begin position="581"/>
        <end position="649"/>
    </location>
</feature>
<dbReference type="EMBL" id="CAJOBA010000302">
    <property type="protein sequence ID" value="CAF3521418.1"/>
    <property type="molecule type" value="Genomic_DNA"/>
</dbReference>